<dbReference type="AlphaFoldDB" id="A0A2P5BJU9"/>
<comment type="caution">
    <text evidence="1">The sequence shown here is derived from an EMBL/GenBank/DDBJ whole genome shotgun (WGS) entry which is preliminary data.</text>
</comment>
<sequence length="66" mass="7721">MGFKTPDLRHFAGWNTKRRQGETRWADSMAIVLVISKKPILRARKKRTAEDIISAVLWERTIRSII</sequence>
<organism evidence="1 2">
    <name type="scientific">Trema orientale</name>
    <name type="common">Charcoal tree</name>
    <name type="synonym">Celtis orientalis</name>
    <dbReference type="NCBI Taxonomy" id="63057"/>
    <lineage>
        <taxon>Eukaryota</taxon>
        <taxon>Viridiplantae</taxon>
        <taxon>Streptophyta</taxon>
        <taxon>Embryophyta</taxon>
        <taxon>Tracheophyta</taxon>
        <taxon>Spermatophyta</taxon>
        <taxon>Magnoliopsida</taxon>
        <taxon>eudicotyledons</taxon>
        <taxon>Gunneridae</taxon>
        <taxon>Pentapetalae</taxon>
        <taxon>rosids</taxon>
        <taxon>fabids</taxon>
        <taxon>Rosales</taxon>
        <taxon>Cannabaceae</taxon>
        <taxon>Trema</taxon>
    </lineage>
</organism>
<protein>
    <submittedName>
        <fullName evidence="1">Uncharacterized protein</fullName>
    </submittedName>
</protein>
<reference evidence="2" key="1">
    <citation type="submission" date="2016-06" db="EMBL/GenBank/DDBJ databases">
        <title>Parallel loss of symbiosis genes in relatives of nitrogen-fixing non-legume Parasponia.</title>
        <authorList>
            <person name="Van Velzen R."/>
            <person name="Holmer R."/>
            <person name="Bu F."/>
            <person name="Rutten L."/>
            <person name="Van Zeijl A."/>
            <person name="Liu W."/>
            <person name="Santuari L."/>
            <person name="Cao Q."/>
            <person name="Sharma T."/>
            <person name="Shen D."/>
            <person name="Roswanjaya Y."/>
            <person name="Wardhani T."/>
            <person name="Kalhor M.S."/>
            <person name="Jansen J."/>
            <person name="Van den Hoogen J."/>
            <person name="Gungor B."/>
            <person name="Hartog M."/>
            <person name="Hontelez J."/>
            <person name="Verver J."/>
            <person name="Yang W.-C."/>
            <person name="Schijlen E."/>
            <person name="Repin R."/>
            <person name="Schilthuizen M."/>
            <person name="Schranz E."/>
            <person name="Heidstra R."/>
            <person name="Miyata K."/>
            <person name="Fedorova E."/>
            <person name="Kohlen W."/>
            <person name="Bisseling T."/>
            <person name="Smit S."/>
            <person name="Geurts R."/>
        </authorList>
    </citation>
    <scope>NUCLEOTIDE SEQUENCE [LARGE SCALE GENOMIC DNA]</scope>
    <source>
        <strain evidence="2">cv. RG33-2</strain>
    </source>
</reference>
<dbReference type="Proteomes" id="UP000237000">
    <property type="component" value="Unassembled WGS sequence"/>
</dbReference>
<dbReference type="InParanoid" id="A0A2P5BJU9"/>
<dbReference type="EMBL" id="JXTC01000508">
    <property type="protein sequence ID" value="PON49068.1"/>
    <property type="molecule type" value="Genomic_DNA"/>
</dbReference>
<evidence type="ECO:0000313" key="1">
    <source>
        <dbReference type="EMBL" id="PON49068.1"/>
    </source>
</evidence>
<accession>A0A2P5BJU9</accession>
<name>A0A2P5BJU9_TREOI</name>
<keyword evidence="2" id="KW-1185">Reference proteome</keyword>
<evidence type="ECO:0000313" key="2">
    <source>
        <dbReference type="Proteomes" id="UP000237000"/>
    </source>
</evidence>
<gene>
    <name evidence="1" type="ORF">TorRG33x02_318690</name>
</gene>
<proteinExistence type="predicted"/>